<keyword evidence="4" id="KW-0804">Transcription</keyword>
<feature type="region of interest" description="Disordered" evidence="6">
    <location>
        <begin position="1"/>
        <end position="30"/>
    </location>
</feature>
<feature type="domain" description="HTH myb-type" evidence="8">
    <location>
        <begin position="363"/>
        <end position="410"/>
    </location>
</feature>
<dbReference type="Pfam" id="PF00249">
    <property type="entry name" value="Myb_DNA-binding"/>
    <property type="match status" value="1"/>
</dbReference>
<evidence type="ECO:0000256" key="3">
    <source>
        <dbReference type="ARBA" id="ARBA00023125"/>
    </source>
</evidence>
<feature type="domain" description="Myb-like" evidence="7">
    <location>
        <begin position="257"/>
        <end position="304"/>
    </location>
</feature>
<dbReference type="GO" id="GO:0000978">
    <property type="term" value="F:RNA polymerase II cis-regulatory region sequence-specific DNA binding"/>
    <property type="evidence" value="ECO:0007669"/>
    <property type="project" value="TreeGrafter"/>
</dbReference>
<feature type="domain" description="HTH myb-type" evidence="8">
    <location>
        <begin position="305"/>
        <end position="359"/>
    </location>
</feature>
<evidence type="ECO:0000256" key="6">
    <source>
        <dbReference type="SAM" id="MobiDB-lite"/>
    </source>
</evidence>
<feature type="region of interest" description="Disordered" evidence="6">
    <location>
        <begin position="516"/>
        <end position="566"/>
    </location>
</feature>
<gene>
    <name evidence="9" type="ORF">CPB83DRAFT_931095</name>
</gene>
<sequence>MEETTSDAAFRKDLALNEVAPNKHPGSETSGLIQETLNANQKLQIILNEQAEKLDAELKGLDRLLTAASVYEAEEDPECEILIPGSKKPTGLFPSSEFLNESSPFFSEARKRTNYFTDITPRPMKDKDLEALADAVKKENARLKAYEDASMSSFISDIYNETIDLTESLDWTRIAERVSDTSSTTRSATECRITWIANKRPTVNHSAWSNKELDQLNRLVIDYQQQNKPVNWVEIAENLGTNRIPIDCMRHGITRPRHTWDPESDRALIQAVELYGHDNWHLVASRVSDHATPSQCQVRWTKSVDPAIKRGPWTNDEDDRLRKAVEGYGQSWIQVATTIPGRTNDQCRERWTEHLNVEDQNIWTEAEDKVLKDSVQELGNKWKEISKRLDGLKTGQACRARFDKLKRAENRQESRPVESISSVPLVVHSPIVGSFQTVLPSAPAVLNVTPSPSGFTSQQALQSIPPVRPRPTPRSTKSAVGMIERNIVTSEPIPISALPVTQIEPLPTVVSSLYRSSTSAQTFESPSQKKGRKRKKIDDGLSSTSSSDAPKRTRVTRSQTHAMKST</sequence>
<dbReference type="InterPro" id="IPR001005">
    <property type="entry name" value="SANT/Myb"/>
</dbReference>
<feature type="compositionally biased region" description="Polar residues" evidence="6">
    <location>
        <begin position="556"/>
        <end position="566"/>
    </location>
</feature>
<keyword evidence="1" id="KW-0677">Repeat</keyword>
<evidence type="ECO:0000313" key="9">
    <source>
        <dbReference type="EMBL" id="KAF9534376.1"/>
    </source>
</evidence>
<dbReference type="InterPro" id="IPR051575">
    <property type="entry name" value="Myb-like_DNA-bd"/>
</dbReference>
<dbReference type="FunFam" id="1.10.10.60:FF:000010">
    <property type="entry name" value="Transcriptional activator Myb isoform A"/>
    <property type="match status" value="1"/>
</dbReference>
<comment type="caution">
    <text evidence="9">The sequence shown here is derived from an EMBL/GenBank/DDBJ whole genome shotgun (WGS) entry which is preliminary data.</text>
</comment>
<dbReference type="PANTHER" id="PTHR46621:SF1">
    <property type="entry name" value="SNRNA-ACTIVATING PROTEIN COMPLEX SUBUNIT 4"/>
    <property type="match status" value="1"/>
</dbReference>
<accession>A0A9P6JVC7</accession>
<keyword evidence="5" id="KW-0539">Nucleus</keyword>
<keyword evidence="2" id="KW-0805">Transcription regulation</keyword>
<dbReference type="GO" id="GO:0001006">
    <property type="term" value="F:RNA polymerase III type 3 promoter sequence-specific DNA binding"/>
    <property type="evidence" value="ECO:0007669"/>
    <property type="project" value="TreeGrafter"/>
</dbReference>
<dbReference type="EMBL" id="MU157826">
    <property type="protein sequence ID" value="KAF9534376.1"/>
    <property type="molecule type" value="Genomic_DNA"/>
</dbReference>
<feature type="compositionally biased region" description="Polar residues" evidence="6">
    <location>
        <begin position="516"/>
        <end position="528"/>
    </location>
</feature>
<dbReference type="OrthoDB" id="2143914at2759"/>
<keyword evidence="10" id="KW-1185">Reference proteome</keyword>
<dbReference type="GO" id="GO:0042796">
    <property type="term" value="P:snRNA transcription by RNA polymerase III"/>
    <property type="evidence" value="ECO:0007669"/>
    <property type="project" value="TreeGrafter"/>
</dbReference>
<name>A0A9P6JVC7_9AGAR</name>
<dbReference type="InterPro" id="IPR017930">
    <property type="entry name" value="Myb_dom"/>
</dbReference>
<dbReference type="AlphaFoldDB" id="A0A9P6JVC7"/>
<feature type="domain" description="HTH myb-type" evidence="8">
    <location>
        <begin position="252"/>
        <end position="302"/>
    </location>
</feature>
<dbReference type="PANTHER" id="PTHR46621">
    <property type="entry name" value="SNRNA-ACTIVATING PROTEIN COMPLEX SUBUNIT 4"/>
    <property type="match status" value="1"/>
</dbReference>
<dbReference type="Pfam" id="PF13921">
    <property type="entry name" value="Myb_DNA-bind_6"/>
    <property type="match status" value="1"/>
</dbReference>
<protein>
    <submittedName>
        <fullName evidence="9">Uncharacterized protein</fullName>
    </submittedName>
</protein>
<dbReference type="GO" id="GO:0042795">
    <property type="term" value="P:snRNA transcription by RNA polymerase II"/>
    <property type="evidence" value="ECO:0007669"/>
    <property type="project" value="TreeGrafter"/>
</dbReference>
<proteinExistence type="predicted"/>
<dbReference type="Gene3D" id="1.10.10.60">
    <property type="entry name" value="Homeodomain-like"/>
    <property type="match status" value="3"/>
</dbReference>
<evidence type="ECO:0000256" key="4">
    <source>
        <dbReference type="ARBA" id="ARBA00023163"/>
    </source>
</evidence>
<dbReference type="Proteomes" id="UP000807306">
    <property type="component" value="Unassembled WGS sequence"/>
</dbReference>
<organism evidence="9 10">
    <name type="scientific">Crepidotus variabilis</name>
    <dbReference type="NCBI Taxonomy" id="179855"/>
    <lineage>
        <taxon>Eukaryota</taxon>
        <taxon>Fungi</taxon>
        <taxon>Dikarya</taxon>
        <taxon>Basidiomycota</taxon>
        <taxon>Agaricomycotina</taxon>
        <taxon>Agaricomycetes</taxon>
        <taxon>Agaricomycetidae</taxon>
        <taxon>Agaricales</taxon>
        <taxon>Agaricineae</taxon>
        <taxon>Crepidotaceae</taxon>
        <taxon>Crepidotus</taxon>
    </lineage>
</organism>
<evidence type="ECO:0000313" key="10">
    <source>
        <dbReference type="Proteomes" id="UP000807306"/>
    </source>
</evidence>
<dbReference type="PROSITE" id="PS51294">
    <property type="entry name" value="HTH_MYB"/>
    <property type="match status" value="3"/>
</dbReference>
<feature type="domain" description="Myb-like" evidence="7">
    <location>
        <begin position="200"/>
        <end position="248"/>
    </location>
</feature>
<feature type="region of interest" description="Disordered" evidence="6">
    <location>
        <begin position="450"/>
        <end position="478"/>
    </location>
</feature>
<evidence type="ECO:0000256" key="1">
    <source>
        <dbReference type="ARBA" id="ARBA00022737"/>
    </source>
</evidence>
<dbReference type="InterPro" id="IPR009057">
    <property type="entry name" value="Homeodomain-like_sf"/>
</dbReference>
<evidence type="ECO:0000256" key="2">
    <source>
        <dbReference type="ARBA" id="ARBA00023015"/>
    </source>
</evidence>
<feature type="compositionally biased region" description="Polar residues" evidence="6">
    <location>
        <begin position="450"/>
        <end position="462"/>
    </location>
</feature>
<dbReference type="PROSITE" id="PS50090">
    <property type="entry name" value="MYB_LIKE"/>
    <property type="match status" value="4"/>
</dbReference>
<evidence type="ECO:0000256" key="5">
    <source>
        <dbReference type="ARBA" id="ARBA00023242"/>
    </source>
</evidence>
<dbReference type="SMART" id="SM00717">
    <property type="entry name" value="SANT"/>
    <property type="match status" value="5"/>
</dbReference>
<evidence type="ECO:0000259" key="7">
    <source>
        <dbReference type="PROSITE" id="PS50090"/>
    </source>
</evidence>
<dbReference type="GO" id="GO:0019185">
    <property type="term" value="C:snRNA-activating protein complex"/>
    <property type="evidence" value="ECO:0007669"/>
    <property type="project" value="TreeGrafter"/>
</dbReference>
<dbReference type="SUPFAM" id="SSF46689">
    <property type="entry name" value="Homeodomain-like"/>
    <property type="match status" value="3"/>
</dbReference>
<keyword evidence="3" id="KW-0238">DNA-binding</keyword>
<feature type="domain" description="Myb-like" evidence="7">
    <location>
        <begin position="363"/>
        <end position="406"/>
    </location>
</feature>
<feature type="domain" description="Myb-like" evidence="7">
    <location>
        <begin position="305"/>
        <end position="355"/>
    </location>
</feature>
<evidence type="ECO:0000259" key="8">
    <source>
        <dbReference type="PROSITE" id="PS51294"/>
    </source>
</evidence>
<dbReference type="CDD" id="cd00167">
    <property type="entry name" value="SANT"/>
    <property type="match status" value="3"/>
</dbReference>
<reference evidence="9" key="1">
    <citation type="submission" date="2020-11" db="EMBL/GenBank/DDBJ databases">
        <authorList>
            <consortium name="DOE Joint Genome Institute"/>
            <person name="Ahrendt S."/>
            <person name="Riley R."/>
            <person name="Andreopoulos W."/>
            <person name="Labutti K."/>
            <person name="Pangilinan J."/>
            <person name="Ruiz-Duenas F.J."/>
            <person name="Barrasa J.M."/>
            <person name="Sanchez-Garcia M."/>
            <person name="Camarero S."/>
            <person name="Miyauchi S."/>
            <person name="Serrano A."/>
            <person name="Linde D."/>
            <person name="Babiker R."/>
            <person name="Drula E."/>
            <person name="Ayuso-Fernandez I."/>
            <person name="Pacheco R."/>
            <person name="Padilla G."/>
            <person name="Ferreira P."/>
            <person name="Barriuso J."/>
            <person name="Kellner H."/>
            <person name="Castanera R."/>
            <person name="Alfaro M."/>
            <person name="Ramirez L."/>
            <person name="Pisabarro A.G."/>
            <person name="Kuo A."/>
            <person name="Tritt A."/>
            <person name="Lipzen A."/>
            <person name="He G."/>
            <person name="Yan M."/>
            <person name="Ng V."/>
            <person name="Cullen D."/>
            <person name="Martin F."/>
            <person name="Rosso M.-N."/>
            <person name="Henrissat B."/>
            <person name="Hibbett D."/>
            <person name="Martinez A.T."/>
            <person name="Grigoriev I.V."/>
        </authorList>
    </citation>
    <scope>NUCLEOTIDE SEQUENCE</scope>
    <source>
        <strain evidence="9">CBS 506.95</strain>
    </source>
</reference>